<dbReference type="SMART" id="SM00861">
    <property type="entry name" value="Transket_pyr"/>
    <property type="match status" value="1"/>
</dbReference>
<dbReference type="Gene3D" id="3.40.50.920">
    <property type="match status" value="1"/>
</dbReference>
<evidence type="ECO:0000256" key="4">
    <source>
        <dbReference type="ARBA" id="ARBA00002931"/>
    </source>
</evidence>
<evidence type="ECO:0000256" key="22">
    <source>
        <dbReference type="PIRSR" id="PIRSR605478-4"/>
    </source>
</evidence>
<comment type="cofactor">
    <cofactor evidence="22">
        <name>Mg(2+)</name>
        <dbReference type="ChEBI" id="CHEBI:18420"/>
    </cofactor>
    <text evidence="22">Binds 1 Mg(2+) ion per subunit. Can also utilize other divalent metal cations, such as Ca(2+), Mn(2+) and Co(2+).</text>
</comment>
<dbReference type="GO" id="GO:0005829">
    <property type="term" value="C:cytosol"/>
    <property type="evidence" value="ECO:0007669"/>
    <property type="project" value="TreeGrafter"/>
</dbReference>
<dbReference type="FunFam" id="3.40.50.970:FF:000003">
    <property type="entry name" value="Transketolase"/>
    <property type="match status" value="1"/>
</dbReference>
<keyword evidence="14 22" id="KW-0460">Magnesium</keyword>
<feature type="active site" description="Proton donor" evidence="19">
    <location>
        <position position="414"/>
    </location>
</feature>
<proteinExistence type="inferred from homology"/>
<feature type="binding site" evidence="21">
    <location>
        <position position="266"/>
    </location>
    <ligand>
        <name>thiamine diphosphate</name>
        <dbReference type="ChEBI" id="CHEBI:58937"/>
    </ligand>
</feature>
<evidence type="ECO:0000256" key="10">
    <source>
        <dbReference type="ARBA" id="ARBA00016662"/>
    </source>
</evidence>
<evidence type="ECO:0000256" key="18">
    <source>
        <dbReference type="NCBIfam" id="TIGR00232"/>
    </source>
</evidence>
<feature type="binding site" evidence="22">
    <location>
        <position position="160"/>
    </location>
    <ligand>
        <name>Mg(2+)</name>
        <dbReference type="ChEBI" id="CHEBI:18420"/>
    </ligand>
</feature>
<comment type="cofactor">
    <cofactor evidence="2">
        <name>Mn(2+)</name>
        <dbReference type="ChEBI" id="CHEBI:29035"/>
    </cofactor>
</comment>
<dbReference type="InterPro" id="IPR033247">
    <property type="entry name" value="Transketolase_fam"/>
</dbReference>
<feature type="binding site" evidence="20">
    <location>
        <position position="522"/>
    </location>
    <ligand>
        <name>substrate</name>
    </ligand>
</feature>
<dbReference type="Pfam" id="PF00456">
    <property type="entry name" value="Transketolase_N"/>
    <property type="match status" value="1"/>
</dbReference>
<evidence type="ECO:0000256" key="7">
    <source>
        <dbReference type="ARBA" id="ARBA00007131"/>
    </source>
</evidence>
<feature type="site" description="Important for catalytic activity" evidence="23">
    <location>
        <position position="266"/>
    </location>
</feature>
<feature type="binding site" evidence="20">
    <location>
        <position position="387"/>
    </location>
    <ligand>
        <name>substrate</name>
    </ligand>
</feature>
<evidence type="ECO:0000256" key="8">
    <source>
        <dbReference type="ARBA" id="ARBA00011738"/>
    </source>
</evidence>
<evidence type="ECO:0000256" key="5">
    <source>
        <dbReference type="ARBA" id="ARBA00004959"/>
    </source>
</evidence>
<evidence type="ECO:0000256" key="6">
    <source>
        <dbReference type="ARBA" id="ARBA00005215"/>
    </source>
</evidence>
<dbReference type="InterPro" id="IPR029061">
    <property type="entry name" value="THDP-binding"/>
</dbReference>
<keyword evidence="15 21" id="KW-0786">Thiamine pyrophosphate</keyword>
<comment type="catalytic activity">
    <reaction evidence="17">
        <text>D-sedoheptulose 7-phosphate + D-glyceraldehyde 3-phosphate = aldehydo-D-ribose 5-phosphate + D-xylulose 5-phosphate</text>
        <dbReference type="Rhea" id="RHEA:10508"/>
        <dbReference type="ChEBI" id="CHEBI:57483"/>
        <dbReference type="ChEBI" id="CHEBI:57737"/>
        <dbReference type="ChEBI" id="CHEBI:58273"/>
        <dbReference type="ChEBI" id="CHEBI:59776"/>
        <dbReference type="EC" id="2.2.1.1"/>
    </reaction>
</comment>
<keyword evidence="12 22" id="KW-0479">Metal-binding</keyword>
<dbReference type="FunFam" id="3.40.50.920:FF:000003">
    <property type="entry name" value="Transketolase"/>
    <property type="match status" value="1"/>
</dbReference>
<feature type="binding site" evidence="22">
    <location>
        <position position="190"/>
    </location>
    <ligand>
        <name>Mg(2+)</name>
        <dbReference type="ChEBI" id="CHEBI:18420"/>
    </ligand>
</feature>
<feature type="binding site" evidence="20">
    <location>
        <position position="31"/>
    </location>
    <ligand>
        <name>substrate</name>
    </ligand>
</feature>
<evidence type="ECO:0000259" key="24">
    <source>
        <dbReference type="SMART" id="SM00861"/>
    </source>
</evidence>
<dbReference type="FunFam" id="3.40.50.970:FF:000081">
    <property type="entry name" value="Transketolase"/>
    <property type="match status" value="1"/>
</dbReference>
<feature type="binding site" evidence="21">
    <location>
        <position position="190"/>
    </location>
    <ligand>
        <name>thiamine diphosphate</name>
        <dbReference type="ChEBI" id="CHEBI:58937"/>
    </ligand>
</feature>
<dbReference type="SUPFAM" id="SSF52922">
    <property type="entry name" value="TK C-terminal domain-like"/>
    <property type="match status" value="1"/>
</dbReference>
<dbReference type="Proteomes" id="UP001057753">
    <property type="component" value="Unassembled WGS sequence"/>
</dbReference>
<reference evidence="25" key="1">
    <citation type="submission" date="2020-06" db="EMBL/GenBank/DDBJ databases">
        <title>Insight into the genomes of haloalkaliphilic bacilli from Kenyan soda lakes.</title>
        <authorList>
            <person name="Mwirichia R."/>
            <person name="Villamizar G.C."/>
            <person name="Poehlein A."/>
            <person name="Mugweru J."/>
            <person name="Kipnyargis A."/>
            <person name="Kiplimo D."/>
            <person name="Orwa P."/>
            <person name="Daniel R."/>
        </authorList>
    </citation>
    <scope>NUCLEOTIDE SEQUENCE</scope>
    <source>
        <strain evidence="25">B1096_S55</strain>
    </source>
</reference>
<feature type="binding site" evidence="21">
    <location>
        <position position="439"/>
    </location>
    <ligand>
        <name>thiamine diphosphate</name>
        <dbReference type="ChEBI" id="CHEBI:58937"/>
    </ligand>
</feature>
<organism evidence="25 26">
    <name type="scientific">Salipaludibacillus agaradhaerens</name>
    <name type="common">Bacillus agaradhaerens</name>
    <dbReference type="NCBI Taxonomy" id="76935"/>
    <lineage>
        <taxon>Bacteria</taxon>
        <taxon>Bacillati</taxon>
        <taxon>Bacillota</taxon>
        <taxon>Bacilli</taxon>
        <taxon>Bacillales</taxon>
        <taxon>Bacillaceae</taxon>
    </lineage>
</organism>
<dbReference type="AlphaFoldDB" id="A0A9Q4B3G0"/>
<evidence type="ECO:0000256" key="15">
    <source>
        <dbReference type="ARBA" id="ARBA00023052"/>
    </source>
</evidence>
<feature type="domain" description="Transketolase-like pyrimidine-binding" evidence="24">
    <location>
        <begin position="357"/>
        <end position="527"/>
    </location>
</feature>
<dbReference type="Pfam" id="PF02779">
    <property type="entry name" value="Transket_pyr"/>
    <property type="match status" value="1"/>
</dbReference>
<comment type="caution">
    <text evidence="25">The sequence shown here is derived from an EMBL/GenBank/DDBJ whole genome shotgun (WGS) entry which is preliminary data.</text>
</comment>
<evidence type="ECO:0000256" key="17">
    <source>
        <dbReference type="ARBA" id="ARBA00049473"/>
    </source>
</evidence>
<feature type="binding site" evidence="20">
    <location>
        <position position="475"/>
    </location>
    <ligand>
        <name>substrate</name>
    </ligand>
</feature>
<evidence type="ECO:0000256" key="13">
    <source>
        <dbReference type="ARBA" id="ARBA00022837"/>
    </source>
</evidence>
<evidence type="ECO:0000256" key="21">
    <source>
        <dbReference type="PIRSR" id="PIRSR605478-3"/>
    </source>
</evidence>
<dbReference type="InterPro" id="IPR055152">
    <property type="entry name" value="Transketolase-like_C_2"/>
</dbReference>
<dbReference type="PANTHER" id="PTHR43522:SF2">
    <property type="entry name" value="TRANSKETOLASE 1-RELATED"/>
    <property type="match status" value="1"/>
</dbReference>
<dbReference type="GO" id="GO:0046872">
    <property type="term" value="F:metal ion binding"/>
    <property type="evidence" value="ECO:0007669"/>
    <property type="project" value="UniProtKB-KW"/>
</dbReference>
<dbReference type="PROSITE" id="PS00802">
    <property type="entry name" value="TRANSKETOLASE_2"/>
    <property type="match status" value="1"/>
</dbReference>
<feature type="binding site" evidence="20">
    <location>
        <position position="471"/>
    </location>
    <ligand>
        <name>substrate</name>
    </ligand>
</feature>
<dbReference type="GO" id="GO:0006310">
    <property type="term" value="P:DNA recombination"/>
    <property type="evidence" value="ECO:0007669"/>
    <property type="project" value="UniProtKB-KW"/>
</dbReference>
<evidence type="ECO:0000313" key="25">
    <source>
        <dbReference type="EMBL" id="MCR6097718.1"/>
    </source>
</evidence>
<name>A0A9Q4B3G0_SALAG</name>
<dbReference type="GO" id="GO:0004802">
    <property type="term" value="F:transketolase activity"/>
    <property type="evidence" value="ECO:0007669"/>
    <property type="project" value="UniProtKB-UniRule"/>
</dbReference>
<dbReference type="GO" id="GO:0006098">
    <property type="term" value="P:pentose-phosphate shunt"/>
    <property type="evidence" value="ECO:0007669"/>
    <property type="project" value="TreeGrafter"/>
</dbReference>
<feature type="binding site" evidence="21">
    <location>
        <position position="161"/>
    </location>
    <ligand>
        <name>thiamine diphosphate</name>
        <dbReference type="ChEBI" id="CHEBI:58937"/>
    </ligand>
</feature>
<comment type="cofactor">
    <cofactor evidence="21">
        <name>thiamine diphosphate</name>
        <dbReference type="ChEBI" id="CHEBI:58937"/>
    </cofactor>
    <text evidence="21">Binds 1 thiamine pyrophosphate per subunit. During the reaction, the substrate forms a covalent intermediate with the cofactor.</text>
</comment>
<dbReference type="InterPro" id="IPR005478">
    <property type="entry name" value="Transketolase_bac-like"/>
</dbReference>
<keyword evidence="13" id="KW-0106">Calcium</keyword>
<dbReference type="CDD" id="cd02012">
    <property type="entry name" value="TPP_TK"/>
    <property type="match status" value="1"/>
</dbReference>
<dbReference type="SUPFAM" id="SSF52518">
    <property type="entry name" value="Thiamin diphosphate-binding fold (THDP-binding)"/>
    <property type="match status" value="2"/>
</dbReference>
<comment type="function">
    <text evidence="4">Catalyzes the transfer of a two-carbon ketol group from a ketose donor to an aldose acceptor, via a covalent intermediate with the cofactor thiamine pyrophosphate.</text>
</comment>
<feature type="binding site" evidence="21">
    <location>
        <position position="71"/>
    </location>
    <ligand>
        <name>thiamine diphosphate</name>
        <dbReference type="ChEBI" id="CHEBI:58937"/>
    </ligand>
</feature>
<dbReference type="EC" id="2.2.1.1" evidence="9 18"/>
<dbReference type="InterPro" id="IPR009014">
    <property type="entry name" value="Transketo_C/PFOR_II"/>
</dbReference>
<keyword evidence="26" id="KW-1185">Reference proteome</keyword>
<dbReference type="Pfam" id="PF22613">
    <property type="entry name" value="Transketolase_C_1"/>
    <property type="match status" value="1"/>
</dbReference>
<comment type="similarity">
    <text evidence="7">Belongs to the transketolase family.</text>
</comment>
<dbReference type="InterPro" id="IPR005475">
    <property type="entry name" value="Transketolase-like_Pyr-bd"/>
</dbReference>
<comment type="pathway">
    <text evidence="5">Carbohydrate degradation; pentose phosphate pathway.</text>
</comment>
<feature type="binding site" evidence="22">
    <location>
        <position position="192"/>
    </location>
    <ligand>
        <name>Mg(2+)</name>
        <dbReference type="ChEBI" id="CHEBI:18420"/>
    </ligand>
</feature>
<evidence type="ECO:0000313" key="26">
    <source>
        <dbReference type="Proteomes" id="UP001057753"/>
    </source>
</evidence>
<comment type="cofactor">
    <cofactor evidence="1">
        <name>Ca(2+)</name>
        <dbReference type="ChEBI" id="CHEBI:29108"/>
    </cofactor>
</comment>
<evidence type="ECO:0000256" key="14">
    <source>
        <dbReference type="ARBA" id="ARBA00022842"/>
    </source>
</evidence>
<protein>
    <recommendedName>
        <fullName evidence="10 18">Transketolase</fullName>
        <ecNumber evidence="9 18">2.2.1.1</ecNumber>
    </recommendedName>
</protein>
<dbReference type="NCBIfam" id="TIGR00232">
    <property type="entry name" value="tktlase_bact"/>
    <property type="match status" value="1"/>
</dbReference>
<evidence type="ECO:0000256" key="19">
    <source>
        <dbReference type="PIRSR" id="PIRSR605478-1"/>
    </source>
</evidence>
<dbReference type="EMBL" id="JABXYM010000001">
    <property type="protein sequence ID" value="MCR6097718.1"/>
    <property type="molecule type" value="Genomic_DNA"/>
</dbReference>
<keyword evidence="16" id="KW-0233">DNA recombination</keyword>
<feature type="binding site" evidence="20">
    <location>
        <position position="463"/>
    </location>
    <ligand>
        <name>substrate</name>
    </ligand>
</feature>
<evidence type="ECO:0000256" key="11">
    <source>
        <dbReference type="ARBA" id="ARBA00022679"/>
    </source>
</evidence>
<feature type="binding site" evidence="20">
    <location>
        <position position="360"/>
    </location>
    <ligand>
        <name>substrate</name>
    </ligand>
</feature>
<evidence type="ECO:0000256" key="9">
    <source>
        <dbReference type="ARBA" id="ARBA00013152"/>
    </source>
</evidence>
<comment type="subunit">
    <text evidence="8">Homodimer.</text>
</comment>
<dbReference type="RefSeq" id="WP_257822107.1">
    <property type="nucleotide sequence ID" value="NZ_JABXYM010000001.1"/>
</dbReference>
<dbReference type="InterPro" id="IPR020826">
    <property type="entry name" value="Transketolase_BS"/>
</dbReference>
<dbReference type="Gene3D" id="3.40.50.970">
    <property type="match status" value="2"/>
</dbReference>
<dbReference type="CDD" id="cd07033">
    <property type="entry name" value="TPP_PYR_DXS_TK_like"/>
    <property type="match status" value="1"/>
</dbReference>
<evidence type="ECO:0000256" key="16">
    <source>
        <dbReference type="ARBA" id="ARBA00023172"/>
    </source>
</evidence>
<feature type="binding site" evidence="21">
    <location>
        <begin position="119"/>
        <end position="121"/>
    </location>
    <ligand>
        <name>thiamine diphosphate</name>
        <dbReference type="ChEBI" id="CHEBI:58937"/>
    </ligand>
</feature>
<feature type="binding site" evidence="20">
    <location>
        <position position="266"/>
    </location>
    <ligand>
        <name>substrate</name>
    </ligand>
</feature>
<comment type="pathway">
    <text evidence="6">Carbohydrate biosynthesis; Calvin cycle.</text>
</comment>
<sequence length="667" mass="73792">MSTPTKNISQLSINTIRTLTIDSVERAQHGHPGMPMGAAPMAYALWKNILNVNPDNPKWFNRDRFVLSAGHGSTLLYSLLHLAGYDVTIKDLQNFRKVGSKTPGHPEYSATPGVEVTTGPLGQGIPASVGLALAERHLAETYNREGFPVVDHYTYTICGDGDLMEGVSYEAASLAGHLGLGRLIVLYDSNNVSLDGDLGLSFSEDMKARFTSYNWQYLSVEDGNDVEAIIRVINEAKADEGRPTLIEIKTVIGYGAPSIQGTSDAHSDPLGEEEVKRAKQWYNWPYEKPFYVPEEVYQDFSSIKQNGENKEAKWEESFKRYKLTYPKLAKELERMITGQLPDDWRHSLPEYKEGDTLATRVASSDILNALSNTLPEIIGGSADLDASTKTRLKDETDVTRKDYSGRNIRFGVREFAMGAIANGIALHHLRPFVSTFFVFSDYLRPAIRLAALMRLPVTYVFTHDSIAVGQDGPTHEPVEQLASFRAMPNLSVIRPADANETKEAWKVAIQQIDRPTMLVLGRQGVPTLKATDKLAPQGVSKGAYVLAGAEDKADGILIATGSEVQLAVKARDVLSKEGVNVRVVSMPSWDLFERQSQDYKESVLPNHLQTRLTIEMGSMVGWHKYQGRNGAIMSIDTFGASGPGDEIIEKFGFTVENIVNQYKKIQN</sequence>
<dbReference type="InterPro" id="IPR005474">
    <property type="entry name" value="Transketolase_N"/>
</dbReference>
<gene>
    <name evidence="25" type="primary">tkt</name>
    <name evidence="25" type="ORF">HXA33_14290</name>
</gene>
<evidence type="ECO:0000256" key="12">
    <source>
        <dbReference type="ARBA" id="ARBA00022723"/>
    </source>
</evidence>
<feature type="site" description="Important for catalytic activity" evidence="23">
    <location>
        <position position="31"/>
    </location>
</feature>
<evidence type="ECO:0000256" key="2">
    <source>
        <dbReference type="ARBA" id="ARBA00001936"/>
    </source>
</evidence>
<keyword evidence="11 25" id="KW-0808">Transferase</keyword>
<evidence type="ECO:0000256" key="1">
    <source>
        <dbReference type="ARBA" id="ARBA00001913"/>
    </source>
</evidence>
<evidence type="ECO:0000256" key="23">
    <source>
        <dbReference type="PIRSR" id="PIRSR605478-5"/>
    </source>
</evidence>
<evidence type="ECO:0000256" key="20">
    <source>
        <dbReference type="PIRSR" id="PIRSR605478-2"/>
    </source>
</evidence>
<dbReference type="PANTHER" id="PTHR43522">
    <property type="entry name" value="TRANSKETOLASE"/>
    <property type="match status" value="1"/>
</dbReference>
<accession>A0A9Q4B3G0</accession>
<evidence type="ECO:0000256" key="3">
    <source>
        <dbReference type="ARBA" id="ARBA00001941"/>
    </source>
</evidence>
<comment type="cofactor">
    <cofactor evidence="3">
        <name>Co(2+)</name>
        <dbReference type="ChEBI" id="CHEBI:48828"/>
    </cofactor>
</comment>